<reference evidence="5" key="1">
    <citation type="submission" date="2022-10" db="EMBL/GenBank/DDBJ databases">
        <authorList>
            <person name="Hyden B.L."/>
            <person name="Feng K."/>
            <person name="Yates T."/>
            <person name="Jawdy S."/>
            <person name="Smart L.B."/>
            <person name="Muchero W."/>
        </authorList>
    </citation>
    <scope>NUCLEOTIDE SEQUENCE</scope>
    <source>
        <tissue evidence="5">Shoot tip</tissue>
    </source>
</reference>
<dbReference type="Proteomes" id="UP001141253">
    <property type="component" value="Chromosome 3"/>
</dbReference>
<reference evidence="5" key="2">
    <citation type="journal article" date="2023" name="Int. J. Mol. Sci.">
        <title>De Novo Assembly and Annotation of 11 Diverse Shrub Willow (Salix) Genomes Reveals Novel Gene Organization in Sex-Linked Regions.</title>
        <authorList>
            <person name="Hyden B."/>
            <person name="Feng K."/>
            <person name="Yates T.B."/>
            <person name="Jawdy S."/>
            <person name="Cereghino C."/>
            <person name="Smart L.B."/>
            <person name="Muchero W."/>
        </authorList>
    </citation>
    <scope>NUCLEOTIDE SEQUENCE</scope>
    <source>
        <tissue evidence="5">Shoot tip</tissue>
    </source>
</reference>
<dbReference type="InterPro" id="IPR011990">
    <property type="entry name" value="TPR-like_helical_dom_sf"/>
</dbReference>
<feature type="repeat" description="PPR" evidence="3">
    <location>
        <begin position="122"/>
        <end position="156"/>
    </location>
</feature>
<gene>
    <name evidence="5" type="ORF">OIU77_027513</name>
</gene>
<name>A0ABQ9BPZ1_9ROSI</name>
<dbReference type="InterPro" id="IPR032867">
    <property type="entry name" value="DYW_dom"/>
</dbReference>
<keyword evidence="6" id="KW-1185">Reference proteome</keyword>
<dbReference type="PANTHER" id="PTHR47926">
    <property type="entry name" value="PENTATRICOPEPTIDE REPEAT-CONTAINING PROTEIN"/>
    <property type="match status" value="1"/>
</dbReference>
<dbReference type="Pfam" id="PF20431">
    <property type="entry name" value="E_motif"/>
    <property type="match status" value="1"/>
</dbReference>
<dbReference type="Pfam" id="PF13041">
    <property type="entry name" value="PPR_2"/>
    <property type="match status" value="1"/>
</dbReference>
<feature type="repeat" description="PPR" evidence="3">
    <location>
        <begin position="91"/>
        <end position="121"/>
    </location>
</feature>
<accession>A0ABQ9BPZ1</accession>
<dbReference type="Pfam" id="PF14432">
    <property type="entry name" value="DYW_deaminase"/>
    <property type="match status" value="1"/>
</dbReference>
<evidence type="ECO:0000256" key="3">
    <source>
        <dbReference type="PROSITE-ProRule" id="PRU00708"/>
    </source>
</evidence>
<dbReference type="NCBIfam" id="TIGR00756">
    <property type="entry name" value="PPR"/>
    <property type="match status" value="2"/>
</dbReference>
<dbReference type="InterPro" id="IPR046848">
    <property type="entry name" value="E_motif"/>
</dbReference>
<feature type="repeat" description="PPR" evidence="3">
    <location>
        <begin position="25"/>
        <end position="60"/>
    </location>
</feature>
<dbReference type="PANTHER" id="PTHR47926:SF410">
    <property type="entry name" value="(WILD MALAYSIAN BANANA) HYPOTHETICAL PROTEIN"/>
    <property type="match status" value="1"/>
</dbReference>
<evidence type="ECO:0000313" key="6">
    <source>
        <dbReference type="Proteomes" id="UP001141253"/>
    </source>
</evidence>
<dbReference type="InterPro" id="IPR046960">
    <property type="entry name" value="PPR_At4g14850-like_plant"/>
</dbReference>
<dbReference type="Pfam" id="PF01535">
    <property type="entry name" value="PPR"/>
    <property type="match status" value="2"/>
</dbReference>
<protein>
    <recommendedName>
        <fullName evidence="4">DYW domain-containing protein</fullName>
    </recommendedName>
</protein>
<comment type="caution">
    <text evidence="5">The sequence shown here is derived from an EMBL/GenBank/DDBJ whole genome shotgun (WGS) entry which is preliminary data.</text>
</comment>
<sequence length="403" mass="45530">MITNHIRSGDLDSALYVFENMTVKTTVTWNSVLAGLSRKCGKLKEAQELFVKIPEPDAVSYNTMLSCHVRYVECGDLDSASKLFEKAPFKSVVAWTAMITGYMKIGRVGLAERLFQKMPEKNLVTWNAMIAGYIENYRAEDGVKIFRTMVGFGIKPNSSTLSSALLGCSELSALQLGRQVHQLVCKSPLCDDTTAGTSLMSMYCKCGVLEDGWKLFVQLPRRDVKLLNLDPTSATGYVQLANVYAATKRWDHVARVRKSMKSCKVVKTPGYSWIEVKSVAHQFRSGDKAHPELTSIHEKLKELEKKMKLAGYVPDLEFALHDVGEEQKEQLLLWHSEKLAIAYGLIKLPPGTPIRVFKNLRVCGDCHRATKYISQIERREIIVRDTTRFHHFKHGHCSCADYW</sequence>
<evidence type="ECO:0000256" key="1">
    <source>
        <dbReference type="ARBA" id="ARBA00006643"/>
    </source>
</evidence>
<comment type="similarity">
    <text evidence="1">Belongs to the PPR family. PCMP-H subfamily.</text>
</comment>
<organism evidence="5 6">
    <name type="scientific">Salix suchowensis</name>
    <dbReference type="NCBI Taxonomy" id="1278906"/>
    <lineage>
        <taxon>Eukaryota</taxon>
        <taxon>Viridiplantae</taxon>
        <taxon>Streptophyta</taxon>
        <taxon>Embryophyta</taxon>
        <taxon>Tracheophyta</taxon>
        <taxon>Spermatophyta</taxon>
        <taxon>Magnoliopsida</taxon>
        <taxon>eudicotyledons</taxon>
        <taxon>Gunneridae</taxon>
        <taxon>Pentapetalae</taxon>
        <taxon>rosids</taxon>
        <taxon>fabids</taxon>
        <taxon>Malpighiales</taxon>
        <taxon>Salicaceae</taxon>
        <taxon>Saliceae</taxon>
        <taxon>Salix</taxon>
    </lineage>
</organism>
<keyword evidence="2" id="KW-0677">Repeat</keyword>
<evidence type="ECO:0000313" key="5">
    <source>
        <dbReference type="EMBL" id="KAJ6389183.1"/>
    </source>
</evidence>
<dbReference type="InterPro" id="IPR002885">
    <property type="entry name" value="PPR_rpt"/>
</dbReference>
<dbReference type="EMBL" id="JAPFFI010000007">
    <property type="protein sequence ID" value="KAJ6389183.1"/>
    <property type="molecule type" value="Genomic_DNA"/>
</dbReference>
<feature type="domain" description="DYW" evidence="4">
    <location>
        <begin position="311"/>
        <end position="403"/>
    </location>
</feature>
<feature type="repeat" description="PPR" evidence="3">
    <location>
        <begin position="192"/>
        <end position="226"/>
    </location>
</feature>
<evidence type="ECO:0000256" key="2">
    <source>
        <dbReference type="ARBA" id="ARBA00022737"/>
    </source>
</evidence>
<dbReference type="Gene3D" id="1.25.40.10">
    <property type="entry name" value="Tetratricopeptide repeat domain"/>
    <property type="match status" value="2"/>
</dbReference>
<dbReference type="PROSITE" id="PS51375">
    <property type="entry name" value="PPR"/>
    <property type="match status" value="4"/>
</dbReference>
<proteinExistence type="inferred from homology"/>
<evidence type="ECO:0000259" key="4">
    <source>
        <dbReference type="Pfam" id="PF14432"/>
    </source>
</evidence>